<evidence type="ECO:0000256" key="3">
    <source>
        <dbReference type="ARBA" id="ARBA00023235"/>
    </source>
</evidence>
<name>A0A3A4R9T4_9BACT</name>
<dbReference type="PANTHER" id="PTHR47811">
    <property type="entry name" value="TRNA PSEUDOURIDINE SYNTHASE D"/>
    <property type="match status" value="1"/>
</dbReference>
<feature type="domain" description="TRUD" evidence="5">
    <location>
        <begin position="164"/>
        <end position="307"/>
    </location>
</feature>
<evidence type="ECO:0000256" key="4">
    <source>
        <dbReference type="HAMAP-Rule" id="MF_01082"/>
    </source>
</evidence>
<dbReference type="PROSITE" id="PS50984">
    <property type="entry name" value="TRUD"/>
    <property type="match status" value="1"/>
</dbReference>
<dbReference type="Gene3D" id="3.30.2350.20">
    <property type="entry name" value="TruD, catalytic domain"/>
    <property type="match status" value="1"/>
</dbReference>
<evidence type="ECO:0000313" key="6">
    <source>
        <dbReference type="EMBL" id="RJP59537.1"/>
    </source>
</evidence>
<dbReference type="GO" id="GO:0003723">
    <property type="term" value="F:RNA binding"/>
    <property type="evidence" value="ECO:0007669"/>
    <property type="project" value="InterPro"/>
</dbReference>
<dbReference type="InterPro" id="IPR020103">
    <property type="entry name" value="PsdUridine_synth_cat_dom_sf"/>
</dbReference>
<comment type="caution">
    <text evidence="6">The sequence shown here is derived from an EMBL/GenBank/DDBJ whole genome shotgun (WGS) entry which is preliminary data.</text>
</comment>
<dbReference type="Gene3D" id="3.30.2340.10">
    <property type="entry name" value="TruD, insertion domain"/>
    <property type="match status" value="1"/>
</dbReference>
<comment type="catalytic activity">
    <reaction evidence="4">
        <text>uridine(13) in tRNA = pseudouridine(13) in tRNA</text>
        <dbReference type="Rhea" id="RHEA:42540"/>
        <dbReference type="Rhea" id="RHEA-COMP:10105"/>
        <dbReference type="Rhea" id="RHEA-COMP:10106"/>
        <dbReference type="ChEBI" id="CHEBI:65314"/>
        <dbReference type="ChEBI" id="CHEBI:65315"/>
        <dbReference type="EC" id="5.4.99.27"/>
    </reaction>
</comment>
<evidence type="ECO:0000256" key="1">
    <source>
        <dbReference type="ARBA" id="ARBA00007953"/>
    </source>
</evidence>
<dbReference type="InterPro" id="IPR011760">
    <property type="entry name" value="PsdUridine_synth_TruD_insert"/>
</dbReference>
<dbReference type="Proteomes" id="UP000266426">
    <property type="component" value="Unassembled WGS sequence"/>
</dbReference>
<comment type="function">
    <text evidence="4">Responsible for synthesis of pseudouridine from uracil-13 in transfer RNAs.</text>
</comment>
<organism evidence="6 7">
    <name type="scientific">Candidatus Auribacter fodinae</name>
    <dbReference type="NCBI Taxonomy" id="2093366"/>
    <lineage>
        <taxon>Bacteria</taxon>
        <taxon>Pseudomonadati</taxon>
        <taxon>Candidatus Auribacterota</taxon>
        <taxon>Candidatus Auribacteria</taxon>
        <taxon>Candidatus Auribacterales</taxon>
        <taxon>Candidatus Auribacteraceae</taxon>
        <taxon>Candidatus Auribacter</taxon>
    </lineage>
</organism>
<comment type="similarity">
    <text evidence="1 4">Belongs to the pseudouridine synthase TruD family.</text>
</comment>
<proteinExistence type="inferred from homology"/>
<dbReference type="InterPro" id="IPR050170">
    <property type="entry name" value="TruD_pseudoU_synthase"/>
</dbReference>
<reference evidence="6 7" key="1">
    <citation type="journal article" date="2017" name="ISME J.">
        <title>Energy and carbon metabolisms in a deep terrestrial subsurface fluid microbial community.</title>
        <authorList>
            <person name="Momper L."/>
            <person name="Jungbluth S.P."/>
            <person name="Lee M.D."/>
            <person name="Amend J.P."/>
        </authorList>
    </citation>
    <scope>NUCLEOTIDE SEQUENCE [LARGE SCALE GENOMIC DNA]</scope>
    <source>
        <strain evidence="6">SURF_26</strain>
    </source>
</reference>
<dbReference type="GO" id="GO:0031119">
    <property type="term" value="P:tRNA pseudouridine synthesis"/>
    <property type="evidence" value="ECO:0007669"/>
    <property type="project" value="UniProtKB-UniRule"/>
</dbReference>
<dbReference type="EC" id="5.4.99.27" evidence="4"/>
<dbReference type="HAMAP" id="MF_01082">
    <property type="entry name" value="TruD"/>
    <property type="match status" value="1"/>
</dbReference>
<evidence type="ECO:0000259" key="5">
    <source>
        <dbReference type="PROSITE" id="PS50984"/>
    </source>
</evidence>
<evidence type="ECO:0000313" key="7">
    <source>
        <dbReference type="Proteomes" id="UP000266426"/>
    </source>
</evidence>
<dbReference type="GO" id="GO:0005829">
    <property type="term" value="C:cytosol"/>
    <property type="evidence" value="ECO:0007669"/>
    <property type="project" value="TreeGrafter"/>
</dbReference>
<dbReference type="InterPro" id="IPR001656">
    <property type="entry name" value="PsdUridine_synth_TruD"/>
</dbReference>
<keyword evidence="2 4" id="KW-0819">tRNA processing</keyword>
<dbReference type="PANTHER" id="PTHR47811:SF1">
    <property type="entry name" value="TRNA PSEUDOURIDINE SYNTHASE D"/>
    <property type="match status" value="1"/>
</dbReference>
<evidence type="ECO:0000256" key="2">
    <source>
        <dbReference type="ARBA" id="ARBA00022694"/>
    </source>
</evidence>
<dbReference type="InterPro" id="IPR043165">
    <property type="entry name" value="TruD_insert_sf"/>
</dbReference>
<gene>
    <name evidence="4" type="primary">truD</name>
    <name evidence="6" type="ORF">C4541_05800</name>
</gene>
<feature type="active site" description="Nucleophile" evidence="4">
    <location>
        <position position="85"/>
    </location>
</feature>
<dbReference type="Pfam" id="PF01142">
    <property type="entry name" value="TruD"/>
    <property type="match status" value="2"/>
</dbReference>
<dbReference type="SUPFAM" id="SSF55120">
    <property type="entry name" value="Pseudouridine synthase"/>
    <property type="match status" value="1"/>
</dbReference>
<dbReference type="InterPro" id="IPR042214">
    <property type="entry name" value="TruD_catalytic"/>
</dbReference>
<dbReference type="EMBL" id="QZJZ01000047">
    <property type="protein sequence ID" value="RJP59537.1"/>
    <property type="molecule type" value="Genomic_DNA"/>
</dbReference>
<dbReference type="GO" id="GO:0160150">
    <property type="term" value="F:tRNA pseudouridine(13) synthase activity"/>
    <property type="evidence" value="ECO:0007669"/>
    <property type="project" value="UniProtKB-EC"/>
</dbReference>
<protein>
    <recommendedName>
        <fullName evidence="4">tRNA pseudouridine synthase D</fullName>
        <ecNumber evidence="4">5.4.99.27</ecNumber>
    </recommendedName>
    <alternativeName>
        <fullName evidence="4">tRNA pseudouridine(13) synthase</fullName>
    </alternativeName>
    <alternativeName>
        <fullName evidence="4">tRNA pseudouridylate synthase D</fullName>
    </alternativeName>
    <alternativeName>
        <fullName evidence="4">tRNA-uridine isomerase D</fullName>
    </alternativeName>
</protein>
<accession>A0A3A4R9T4</accession>
<dbReference type="AlphaFoldDB" id="A0A3A4R9T4"/>
<keyword evidence="3 4" id="KW-0413">Isomerase</keyword>
<sequence>MKKDRIIMSRLPYISASIPGVGGTIKAEPSHFVVDEIPLYEPCGEGEHIYVTMTREGWTTQALRTEMTRLFSLKEFDIGFAGMKDKQARATQTFSLHLHHADVDEVVSTIKNALPVENVIAKRHLNKLRRGHLLGNRFSIVLSNPEPDCMSRIEEIASVIMNSGLPNFFGEQRLSGDNADRGKKTLLGQQVRKQWLRELLVSAYTSHLFNIWLTDRMERGDFSTLIDGDIAKKTDTGGIFEVESAAVEMPRFINREITYTGPIYGSKMRKAGSVAGEYEDAILHNENISLDMFRPLKCEGSRRAAQLFPQDLSFEACEEGICFTFSIPKGSYATVVMREFMKSDGLETVSGCDNGD</sequence>